<dbReference type="EMBL" id="JAUKPO010000015">
    <property type="protein sequence ID" value="MDO1449021.1"/>
    <property type="molecule type" value="Genomic_DNA"/>
</dbReference>
<evidence type="ECO:0000259" key="2">
    <source>
        <dbReference type="Pfam" id="PF00582"/>
    </source>
</evidence>
<feature type="domain" description="UspA" evidence="2">
    <location>
        <begin position="153"/>
        <end position="275"/>
    </location>
</feature>
<keyword evidence="4" id="KW-1185">Reference proteome</keyword>
<evidence type="ECO:0000313" key="4">
    <source>
        <dbReference type="Proteomes" id="UP001168528"/>
    </source>
</evidence>
<dbReference type="RefSeq" id="WP_302039822.1">
    <property type="nucleotide sequence ID" value="NZ_JAUKPO010000015.1"/>
</dbReference>
<reference evidence="3" key="1">
    <citation type="submission" date="2023-07" db="EMBL/GenBank/DDBJ databases">
        <title>The genome sequence of Rhodocytophaga aerolata KACC 12507.</title>
        <authorList>
            <person name="Zhang X."/>
        </authorList>
    </citation>
    <scope>NUCLEOTIDE SEQUENCE</scope>
    <source>
        <strain evidence="3">KACC 12507</strain>
    </source>
</reference>
<protein>
    <submittedName>
        <fullName evidence="3">Universal stress protein</fullName>
    </submittedName>
</protein>
<sequence>MKTILVPTDLSREADHAIDVAIVMARQMKANIELVHILPSLYDKAYADTAALPEEGRKAFEEEVALAKLEIENLVQHYQVKDVAMKGSVKIGSIFQDIADNIVKLEADLIVLGTKGDSGLHEFFIGSNAEKVVRRALCPVITVRKKVKDFKLKQVVFATDFTKNADPFIHTLQQWQKASDFTIHLLYVNTPLHFQTTGQIRARMHTFLKKHKEEDFTIQMVDDYSELEGINAYAQEVRADLIAMLTHGREGVDHVLEGSLAERLVNQASIPIITYRLPAH</sequence>
<dbReference type="Proteomes" id="UP001168528">
    <property type="component" value="Unassembled WGS sequence"/>
</dbReference>
<dbReference type="InterPro" id="IPR014729">
    <property type="entry name" value="Rossmann-like_a/b/a_fold"/>
</dbReference>
<evidence type="ECO:0000313" key="3">
    <source>
        <dbReference type="EMBL" id="MDO1449021.1"/>
    </source>
</evidence>
<proteinExistence type="inferred from homology"/>
<dbReference type="Gene3D" id="3.40.50.620">
    <property type="entry name" value="HUPs"/>
    <property type="match status" value="2"/>
</dbReference>
<accession>A0ABT8RBF6</accession>
<dbReference type="CDD" id="cd00293">
    <property type="entry name" value="USP-like"/>
    <property type="match status" value="2"/>
</dbReference>
<dbReference type="InterPro" id="IPR006015">
    <property type="entry name" value="Universal_stress_UspA"/>
</dbReference>
<dbReference type="SUPFAM" id="SSF52402">
    <property type="entry name" value="Adenine nucleotide alpha hydrolases-like"/>
    <property type="match status" value="2"/>
</dbReference>
<dbReference type="Pfam" id="PF00582">
    <property type="entry name" value="Usp"/>
    <property type="match status" value="2"/>
</dbReference>
<dbReference type="PRINTS" id="PR01438">
    <property type="entry name" value="UNVRSLSTRESS"/>
</dbReference>
<name>A0ABT8RBF6_9BACT</name>
<comment type="caution">
    <text evidence="3">The sequence shown here is derived from an EMBL/GenBank/DDBJ whole genome shotgun (WGS) entry which is preliminary data.</text>
</comment>
<organism evidence="3 4">
    <name type="scientific">Rhodocytophaga aerolata</name>
    <dbReference type="NCBI Taxonomy" id="455078"/>
    <lineage>
        <taxon>Bacteria</taxon>
        <taxon>Pseudomonadati</taxon>
        <taxon>Bacteroidota</taxon>
        <taxon>Cytophagia</taxon>
        <taxon>Cytophagales</taxon>
        <taxon>Rhodocytophagaceae</taxon>
        <taxon>Rhodocytophaga</taxon>
    </lineage>
</organism>
<gene>
    <name evidence="3" type="ORF">Q0590_22275</name>
</gene>
<dbReference type="PANTHER" id="PTHR46268">
    <property type="entry name" value="STRESS RESPONSE PROTEIN NHAX"/>
    <property type="match status" value="1"/>
</dbReference>
<dbReference type="PANTHER" id="PTHR46268:SF6">
    <property type="entry name" value="UNIVERSAL STRESS PROTEIN UP12"/>
    <property type="match status" value="1"/>
</dbReference>
<dbReference type="InterPro" id="IPR006016">
    <property type="entry name" value="UspA"/>
</dbReference>
<comment type="similarity">
    <text evidence="1">Belongs to the universal stress protein A family.</text>
</comment>
<feature type="domain" description="UspA" evidence="2">
    <location>
        <begin position="1"/>
        <end position="144"/>
    </location>
</feature>
<evidence type="ECO:0000256" key="1">
    <source>
        <dbReference type="ARBA" id="ARBA00008791"/>
    </source>
</evidence>